<gene>
    <name evidence="1" type="ORF">JOD17_004069</name>
</gene>
<reference evidence="1 2" key="1">
    <citation type="submission" date="2021-01" db="EMBL/GenBank/DDBJ databases">
        <title>Genomic Encyclopedia of Type Strains, Phase IV (KMG-IV): sequencing the most valuable type-strain genomes for metagenomic binning, comparative biology and taxonomic classification.</title>
        <authorList>
            <person name="Goeker M."/>
        </authorList>
    </citation>
    <scope>NUCLEOTIDE SEQUENCE [LARGE SCALE GENOMIC DNA]</scope>
    <source>
        <strain evidence="1 2">DSM 25540</strain>
    </source>
</reference>
<evidence type="ECO:0000313" key="2">
    <source>
        <dbReference type="Proteomes" id="UP000741863"/>
    </source>
</evidence>
<evidence type="ECO:0000313" key="1">
    <source>
        <dbReference type="EMBL" id="MBM7634942.1"/>
    </source>
</evidence>
<dbReference type="RefSeq" id="WP_204699688.1">
    <property type="nucleotide sequence ID" value="NZ_JAFBEC010000019.1"/>
</dbReference>
<dbReference type="EMBL" id="JAFBEC010000019">
    <property type="protein sequence ID" value="MBM7634942.1"/>
    <property type="molecule type" value="Genomic_DNA"/>
</dbReference>
<proteinExistence type="predicted"/>
<accession>A0ABS2PHN6</accession>
<protein>
    <submittedName>
        <fullName evidence="1">Uncharacterized protein</fullName>
    </submittedName>
</protein>
<name>A0ABS2PHN6_9BACL</name>
<keyword evidence="2" id="KW-1185">Reference proteome</keyword>
<dbReference type="Proteomes" id="UP000741863">
    <property type="component" value="Unassembled WGS sequence"/>
</dbReference>
<comment type="caution">
    <text evidence="1">The sequence shown here is derived from an EMBL/GenBank/DDBJ whole genome shotgun (WGS) entry which is preliminary data.</text>
</comment>
<organism evidence="1 2">
    <name type="scientific">Geomicrobium sediminis</name>
    <dbReference type="NCBI Taxonomy" id="1347788"/>
    <lineage>
        <taxon>Bacteria</taxon>
        <taxon>Bacillati</taxon>
        <taxon>Bacillota</taxon>
        <taxon>Bacilli</taxon>
        <taxon>Bacillales</taxon>
        <taxon>Geomicrobium</taxon>
    </lineage>
</organism>
<sequence length="124" mass="14012">MAQTYGINRTENTYAQNQHVGKRVITYWQDGSHTYPAASPTRPPTRGEHWAVVEHSVKAEPQPGTFSVTTRVYDAVTPDELHTTFTQEYKTTKEQASQRANADVTGALYAKGWARVIERSDVDW</sequence>